<evidence type="ECO:0000313" key="1">
    <source>
        <dbReference type="EMBL" id="GBO45673.1"/>
    </source>
</evidence>
<protein>
    <submittedName>
        <fullName evidence="1">Uncharacterized protein</fullName>
    </submittedName>
</protein>
<sequence length="74" mass="8328">SQSWSGLKWKEHSIWGLVPSVWVETSLFPAVNGKVTSPTTFRQNSGFLWMNNSQSLLLLASYVESKFTCLPHGK</sequence>
<evidence type="ECO:0000313" key="2">
    <source>
        <dbReference type="Proteomes" id="UP000499080"/>
    </source>
</evidence>
<dbReference type="AlphaFoldDB" id="A0A4Y2X7U4"/>
<organism evidence="1 2">
    <name type="scientific">Araneus ventricosus</name>
    <name type="common">Orbweaver spider</name>
    <name type="synonym">Epeira ventricosa</name>
    <dbReference type="NCBI Taxonomy" id="182803"/>
    <lineage>
        <taxon>Eukaryota</taxon>
        <taxon>Metazoa</taxon>
        <taxon>Ecdysozoa</taxon>
        <taxon>Arthropoda</taxon>
        <taxon>Chelicerata</taxon>
        <taxon>Arachnida</taxon>
        <taxon>Araneae</taxon>
        <taxon>Araneomorphae</taxon>
        <taxon>Entelegynae</taxon>
        <taxon>Araneoidea</taxon>
        <taxon>Araneidae</taxon>
        <taxon>Araneus</taxon>
    </lineage>
</organism>
<gene>
    <name evidence="1" type="ORF">AVEN_90501_1</name>
</gene>
<proteinExistence type="predicted"/>
<comment type="caution">
    <text evidence="1">The sequence shown here is derived from an EMBL/GenBank/DDBJ whole genome shotgun (WGS) entry which is preliminary data.</text>
</comment>
<accession>A0A4Y2X7U4</accession>
<keyword evidence="2" id="KW-1185">Reference proteome</keyword>
<dbReference type="EMBL" id="BGPR01072866">
    <property type="protein sequence ID" value="GBO45673.1"/>
    <property type="molecule type" value="Genomic_DNA"/>
</dbReference>
<reference evidence="1 2" key="1">
    <citation type="journal article" date="2019" name="Sci. Rep.">
        <title>Orb-weaving spider Araneus ventricosus genome elucidates the spidroin gene catalogue.</title>
        <authorList>
            <person name="Kono N."/>
            <person name="Nakamura H."/>
            <person name="Ohtoshi R."/>
            <person name="Moran D.A.P."/>
            <person name="Shinohara A."/>
            <person name="Yoshida Y."/>
            <person name="Fujiwara M."/>
            <person name="Mori M."/>
            <person name="Tomita M."/>
            <person name="Arakawa K."/>
        </authorList>
    </citation>
    <scope>NUCLEOTIDE SEQUENCE [LARGE SCALE GENOMIC DNA]</scope>
</reference>
<name>A0A4Y2X7U4_ARAVE</name>
<dbReference type="Proteomes" id="UP000499080">
    <property type="component" value="Unassembled WGS sequence"/>
</dbReference>
<feature type="non-terminal residue" evidence="1">
    <location>
        <position position="1"/>
    </location>
</feature>